<evidence type="ECO:0000256" key="1">
    <source>
        <dbReference type="ARBA" id="ARBA00008007"/>
    </source>
</evidence>
<gene>
    <name evidence="4" type="ORF">DCD74_10845</name>
</gene>
<evidence type="ECO:0000313" key="4">
    <source>
        <dbReference type="EMBL" id="AXA85112.1"/>
    </source>
</evidence>
<evidence type="ECO:0000259" key="3">
    <source>
        <dbReference type="Pfam" id="PF18912"/>
    </source>
</evidence>
<keyword evidence="4" id="KW-0328">Glycosyltransferase</keyword>
<organism evidence="4 5">
    <name type="scientific">Solilutibacter oculi</name>
    <dbReference type="NCBI Taxonomy" id="2698682"/>
    <lineage>
        <taxon>Bacteria</taxon>
        <taxon>Pseudomonadati</taxon>
        <taxon>Pseudomonadota</taxon>
        <taxon>Gammaproteobacteria</taxon>
        <taxon>Lysobacterales</taxon>
        <taxon>Lysobacteraceae</taxon>
        <taxon>Solilutibacter</taxon>
    </lineage>
</organism>
<dbReference type="GO" id="GO:0016757">
    <property type="term" value="F:glycosyltransferase activity"/>
    <property type="evidence" value="ECO:0007669"/>
    <property type="project" value="UniProtKB-KW"/>
</dbReference>
<accession>A0A344J7V2</accession>
<dbReference type="KEGG" id="lue:DCD74_10845"/>
<keyword evidence="5" id="KW-1185">Reference proteome</keyword>
<dbReference type="PANTHER" id="PTHR47505">
    <property type="entry name" value="DNA UTILIZATION PROTEIN YHGH"/>
    <property type="match status" value="1"/>
</dbReference>
<dbReference type="OrthoDB" id="9793412at2"/>
<comment type="similarity">
    <text evidence="1">Belongs to the ComF/GntX family.</text>
</comment>
<evidence type="ECO:0000313" key="5">
    <source>
        <dbReference type="Proteomes" id="UP000251842"/>
    </source>
</evidence>
<keyword evidence="4" id="KW-0808">Transferase</keyword>
<dbReference type="RefSeq" id="WP_112927323.1">
    <property type="nucleotide sequence ID" value="NZ_CP029556.1"/>
</dbReference>
<dbReference type="Proteomes" id="UP000251842">
    <property type="component" value="Chromosome"/>
</dbReference>
<dbReference type="AlphaFoldDB" id="A0A344J7V2"/>
<dbReference type="PANTHER" id="PTHR47505:SF1">
    <property type="entry name" value="DNA UTILIZATION PROTEIN YHGH"/>
    <property type="match status" value="1"/>
</dbReference>
<evidence type="ECO:0000259" key="2">
    <source>
        <dbReference type="Pfam" id="PF00156"/>
    </source>
</evidence>
<dbReference type="Pfam" id="PF00156">
    <property type="entry name" value="Pribosyltran"/>
    <property type="match status" value="1"/>
</dbReference>
<reference evidence="5" key="1">
    <citation type="submission" date="2018-05" db="EMBL/GenBank/DDBJ databases">
        <title>Luteimonas pekinense sp. nov., isolated from human Meibomian gland secretions, Beijing, China.</title>
        <authorList>
            <person name="Wen T."/>
            <person name="Bai H."/>
            <person name="Lv H."/>
        </authorList>
    </citation>
    <scope>NUCLEOTIDE SEQUENCE [LARGE SCALE GENOMIC DNA]</scope>
    <source>
        <strain evidence="5">83-4</strain>
    </source>
</reference>
<feature type="domain" description="Phosphoribosyltransferase" evidence="2">
    <location>
        <begin position="206"/>
        <end position="241"/>
    </location>
</feature>
<dbReference type="InterPro" id="IPR000836">
    <property type="entry name" value="PRTase_dom"/>
</dbReference>
<dbReference type="Pfam" id="PF18912">
    <property type="entry name" value="DZR_2"/>
    <property type="match status" value="1"/>
</dbReference>
<dbReference type="SUPFAM" id="SSF53271">
    <property type="entry name" value="PRTase-like"/>
    <property type="match status" value="1"/>
</dbReference>
<feature type="domain" description="Double zinc ribbon" evidence="3">
    <location>
        <begin position="16"/>
        <end position="75"/>
    </location>
</feature>
<name>A0A344J7V2_9GAMM</name>
<dbReference type="EMBL" id="CP029556">
    <property type="protein sequence ID" value="AXA85112.1"/>
    <property type="molecule type" value="Genomic_DNA"/>
</dbReference>
<dbReference type="Gene3D" id="3.40.50.2020">
    <property type="match status" value="1"/>
</dbReference>
<proteinExistence type="inferred from homology"/>
<dbReference type="InterPro" id="IPR051910">
    <property type="entry name" value="ComF/GntX_DNA_util-trans"/>
</dbReference>
<sequence length="245" mass="26323">MPRPVNFSPRPWVDGLLRRLWPASCLVCGLAGDAGADRDLCPACFAALPWNRHACRRCALPLPVADADARCGDCLASRSPLDHVEAGFVYAAPFDRLVPMFKFNQSLASGRLLAGLMADALRDAAAHAPDAVLVPIPLHRQRLRQRGYDQALELAKPLARALGRRMDARLLQRPRATGAQSRLDKAGRARNLHGAFAVRAGIEPPAHVVLVDDVMTTGATLEAAALALRAAGVARVDAWVCARVP</sequence>
<dbReference type="CDD" id="cd06223">
    <property type="entry name" value="PRTases_typeI"/>
    <property type="match status" value="1"/>
</dbReference>
<protein>
    <submittedName>
        <fullName evidence="4">Amidophosphoribosyltransferase</fullName>
    </submittedName>
</protein>
<dbReference type="InterPro" id="IPR044005">
    <property type="entry name" value="DZR_2"/>
</dbReference>
<dbReference type="InterPro" id="IPR029057">
    <property type="entry name" value="PRTase-like"/>
</dbReference>